<evidence type="ECO:0000313" key="2">
    <source>
        <dbReference type="Proteomes" id="UP000004095"/>
    </source>
</evidence>
<dbReference type="AlphaFoldDB" id="A1ZQZ9"/>
<dbReference type="EMBL" id="AAWS01000026">
    <property type="protein sequence ID" value="EAY27088.1"/>
    <property type="molecule type" value="Genomic_DNA"/>
</dbReference>
<dbReference type="InterPro" id="IPR022269">
    <property type="entry name" value="SO_2930-like_C"/>
</dbReference>
<name>A1ZQZ9_MICM2</name>
<keyword evidence="2" id="KW-1185">Reference proteome</keyword>
<dbReference type="Proteomes" id="UP000004095">
    <property type="component" value="Unassembled WGS sequence"/>
</dbReference>
<evidence type="ECO:0000313" key="1">
    <source>
        <dbReference type="EMBL" id="EAY27088.1"/>
    </source>
</evidence>
<reference evidence="1 2" key="1">
    <citation type="submission" date="2007-01" db="EMBL/GenBank/DDBJ databases">
        <authorList>
            <person name="Haygood M."/>
            <person name="Podell S."/>
            <person name="Anderson C."/>
            <person name="Hopkinson B."/>
            <person name="Roe K."/>
            <person name="Barbeau K."/>
            <person name="Gaasterland T."/>
            <person name="Ferriera S."/>
            <person name="Johnson J."/>
            <person name="Kravitz S."/>
            <person name="Beeson K."/>
            <person name="Sutton G."/>
            <person name="Rogers Y.-H."/>
            <person name="Friedman R."/>
            <person name="Frazier M."/>
            <person name="Venter J.C."/>
        </authorList>
    </citation>
    <scope>NUCLEOTIDE SEQUENCE [LARGE SCALE GENOMIC DNA]</scope>
    <source>
        <strain evidence="1 2">ATCC 23134</strain>
    </source>
</reference>
<sequence length="341" mass="38603">MFAVTLGHTWVPYSTKLPESYQIKLSAYGFFKGKLADLQPVNGVVPYTLNTPLFSDYAQKVRFIKLPQGKKTSYNAKEVFDFPVGTILIKNFFYPIDERSPAKGKRLVETRLLIHEASGWKALPYVWNDEQTDALLEIAGETKQVSWIDKKGKNRHLGYMIPNMNQCKGCHVRGKKMMPIGPSARQLNGKLTYSNHKKINQLLYWQKTGMLQGLPALSQVPKAPVWNDPSTGDLNARARIWLDINCGHCHRPDGPANTSGLFLYIHEQNMAKLGVYKSPIAAGRAAQYAKYDILPGEPNQSLIVTRLEATDPGIRMPELGRQMVHQESIKLLKQWIKRLNK</sequence>
<organism evidence="1 2">
    <name type="scientific">Microscilla marina ATCC 23134</name>
    <dbReference type="NCBI Taxonomy" id="313606"/>
    <lineage>
        <taxon>Bacteria</taxon>
        <taxon>Pseudomonadati</taxon>
        <taxon>Bacteroidota</taxon>
        <taxon>Cytophagia</taxon>
        <taxon>Cytophagales</taxon>
        <taxon>Microscillaceae</taxon>
        <taxon>Microscilla</taxon>
    </lineage>
</organism>
<proteinExistence type="predicted"/>
<gene>
    <name evidence="1" type="ORF">M23134_08362</name>
</gene>
<protein>
    <recommendedName>
        <fullName evidence="3">Cytochrome c domain-containing protein</fullName>
    </recommendedName>
</protein>
<evidence type="ECO:0008006" key="3">
    <source>
        <dbReference type="Google" id="ProtNLM"/>
    </source>
</evidence>
<dbReference type="eggNOG" id="COG5434">
    <property type="taxonomic scope" value="Bacteria"/>
</dbReference>
<dbReference type="NCBIfam" id="TIGR03806">
    <property type="entry name" value="chp_HNE_0200"/>
    <property type="match status" value="1"/>
</dbReference>
<accession>A1ZQZ9</accession>
<comment type="caution">
    <text evidence="1">The sequence shown here is derived from an EMBL/GenBank/DDBJ whole genome shotgun (WGS) entry which is preliminary data.</text>
</comment>